<evidence type="ECO:0000313" key="1">
    <source>
        <dbReference type="EMBL" id="GAD05365.1"/>
    </source>
</evidence>
<dbReference type="EMBL" id="BAOU01000028">
    <property type="protein sequence ID" value="GAD05365.1"/>
    <property type="molecule type" value="Genomic_DNA"/>
</dbReference>
<reference evidence="1 2" key="2">
    <citation type="journal article" date="2013" name="Genome Announc.">
        <title>Draft Genome Sequences of Porphyromonas crevioricanis JCM 15906T and Porphyromonas cansulci JCM 13913T Isolated from a Canine Oral Cavity.</title>
        <authorList>
            <person name="Sakamoto M."/>
            <person name="Tanaka N."/>
            <person name="Shiwa Y."/>
            <person name="Yoshikawa H."/>
            <person name="Ohkuma M."/>
        </authorList>
    </citation>
    <scope>NUCLEOTIDE SEQUENCE [LARGE SCALE GENOMIC DNA]</scope>
    <source>
        <strain evidence="1 2">JCM 15906</strain>
    </source>
</reference>
<organism evidence="1 2">
    <name type="scientific">Porphyromonas crevioricanis JCM 15906</name>
    <dbReference type="NCBI Taxonomy" id="1305617"/>
    <lineage>
        <taxon>Bacteria</taxon>
        <taxon>Pseudomonadati</taxon>
        <taxon>Bacteroidota</taxon>
        <taxon>Bacteroidia</taxon>
        <taxon>Bacteroidales</taxon>
        <taxon>Porphyromonadaceae</taxon>
        <taxon>Porphyromonas</taxon>
    </lineage>
</organism>
<protein>
    <submittedName>
        <fullName evidence="1">Uncharacterized protein</fullName>
    </submittedName>
</protein>
<proteinExistence type="predicted"/>
<reference evidence="2" key="1">
    <citation type="journal article" date="2013" name="Genome">
        <title>Draft Genome Sequences of Porphyromonas crevioricanis JCM 15906T and Porphyromonas cansulci JCM 13913T Isolated from a Canine Oral Cavity.</title>
        <authorList>
            <person name="Sakamoto M."/>
            <person name="Tanaka N."/>
            <person name="Shiwa Y."/>
            <person name="Yoshikawa H."/>
            <person name="Ohkuma M."/>
        </authorList>
    </citation>
    <scope>NUCLEOTIDE SEQUENCE [LARGE SCALE GENOMIC DNA]</scope>
    <source>
        <strain evidence="2">JCM 15906</strain>
    </source>
</reference>
<comment type="caution">
    <text evidence="1">The sequence shown here is derived from an EMBL/GenBank/DDBJ whole genome shotgun (WGS) entry which is preliminary data.</text>
</comment>
<evidence type="ECO:0000313" key="2">
    <source>
        <dbReference type="Proteomes" id="UP000018031"/>
    </source>
</evidence>
<sequence length="54" mass="6167">MQVSSLRAGTSAKLRQMLHCKTRLLRRSSKGRFRILFGRFFSVAITKILGDLDV</sequence>
<dbReference type="AlphaFoldDB" id="T1DRP2"/>
<accession>T1DRP2</accession>
<name>T1DRP2_9PORP</name>
<gene>
    <name evidence="1" type="ORF">PORCRE_1065</name>
</gene>
<dbReference type="Proteomes" id="UP000018031">
    <property type="component" value="Unassembled WGS sequence"/>
</dbReference>